<protein>
    <recommendedName>
        <fullName evidence="3">Terminase large subunit gp17-like C-terminal domain-containing protein</fullName>
    </recommendedName>
</protein>
<evidence type="ECO:0008006" key="3">
    <source>
        <dbReference type="Google" id="ProtNLM"/>
    </source>
</evidence>
<organism evidence="2">
    <name type="scientific">termite gut metagenome</name>
    <dbReference type="NCBI Taxonomy" id="433724"/>
    <lineage>
        <taxon>unclassified sequences</taxon>
        <taxon>metagenomes</taxon>
        <taxon>organismal metagenomes</taxon>
    </lineage>
</organism>
<name>A0A5J4SMK3_9ZZZZ</name>
<sequence length="511" mass="59587">MASQKVIDKKLAEEYLAKLAIASKANEVNPFETHKQQQERIERAKRDVVYFVQTYLSHYATAPCAEFQKQAAGEIAADVFIKFFAQWGRGLAKSVWCDIIIPLWLYARDEEIFMCLKSDSKERAQELLSDIQAELEGNPLFIHDFGKQKCEGDWEIGNFKTIDQRFIGMAFGIKQKVRGLRVKQRRPNLWVIDDLETPDTIANPKRMHKQAAHIESDILPTMTGSIGRLLYANNRFARVMTQTILQERHPHWRIHHIEAYNKVTHEPVWKGMYTAAYYIDKERDMGIVAAYAEYLHETKLEGKNFSEDQIQYCKLPSLQEMVIIVVHWDIAYTDNKTSDYNAVKAWGTKDRKFYKIDCYVKQSKMKFACDWMCDFKKSLPAGVNVIFQYESQFWNEEVQRNIDEAEIRHNISLNAMKVIPHGNKLGRMLTMQPYYQNSRIYYNEDLKSHNDTQVAIMQLCAVEEGSTEHDDSPDADQQAISTLEKYTTPTRRNTGEKTYRMGKMKQTYQIP</sequence>
<feature type="compositionally biased region" description="Polar residues" evidence="1">
    <location>
        <begin position="478"/>
        <end position="492"/>
    </location>
</feature>
<dbReference type="AlphaFoldDB" id="A0A5J4SMK3"/>
<reference evidence="2" key="1">
    <citation type="submission" date="2019-03" db="EMBL/GenBank/DDBJ databases">
        <title>Single cell metagenomics reveals metabolic interactions within the superorganism composed of flagellate Streblomastix strix and complex community of Bacteroidetes bacteria on its surface.</title>
        <authorList>
            <person name="Treitli S.C."/>
            <person name="Kolisko M."/>
            <person name="Husnik F."/>
            <person name="Keeling P."/>
            <person name="Hampl V."/>
        </authorList>
    </citation>
    <scope>NUCLEOTIDE SEQUENCE</scope>
    <source>
        <strain evidence="2">STM</strain>
    </source>
</reference>
<dbReference type="EMBL" id="SNRY01000104">
    <property type="protein sequence ID" value="KAA6347168.1"/>
    <property type="molecule type" value="Genomic_DNA"/>
</dbReference>
<proteinExistence type="predicted"/>
<accession>A0A5J4SMK3</accession>
<gene>
    <name evidence="2" type="ORF">EZS27_005337</name>
</gene>
<dbReference type="Gene3D" id="3.40.50.300">
    <property type="entry name" value="P-loop containing nucleotide triphosphate hydrolases"/>
    <property type="match status" value="1"/>
</dbReference>
<comment type="caution">
    <text evidence="2">The sequence shown here is derived from an EMBL/GenBank/DDBJ whole genome shotgun (WGS) entry which is preliminary data.</text>
</comment>
<evidence type="ECO:0000313" key="2">
    <source>
        <dbReference type="EMBL" id="KAA6347168.1"/>
    </source>
</evidence>
<evidence type="ECO:0000256" key="1">
    <source>
        <dbReference type="SAM" id="MobiDB-lite"/>
    </source>
</evidence>
<feature type="region of interest" description="Disordered" evidence="1">
    <location>
        <begin position="465"/>
        <end position="499"/>
    </location>
</feature>
<dbReference type="InterPro" id="IPR027417">
    <property type="entry name" value="P-loop_NTPase"/>
</dbReference>